<reference evidence="1 2" key="1">
    <citation type="submission" date="2017-07" db="EMBL/GenBank/DDBJ databases">
        <authorList>
            <person name="Sun Z.S."/>
            <person name="Albrecht U."/>
            <person name="Echele G."/>
            <person name="Lee C.C."/>
        </authorList>
    </citation>
    <scope>NUCLEOTIDE SEQUENCE [LARGE SCALE GENOMIC DNA]</scope>
    <source>
        <strain evidence="2">type strain: KCTC 22618</strain>
    </source>
</reference>
<gene>
    <name evidence="1" type="ORF">TJEJU_0665</name>
</gene>
<dbReference type="RefSeq" id="WP_095069400.1">
    <property type="nucleotide sequence ID" value="NZ_LT899436.1"/>
</dbReference>
<evidence type="ECO:0000313" key="1">
    <source>
        <dbReference type="EMBL" id="SNR14442.1"/>
    </source>
</evidence>
<dbReference type="Pfam" id="PF19514">
    <property type="entry name" value="MobC_2"/>
    <property type="match status" value="1"/>
</dbReference>
<accession>A0A238U5R4</accession>
<dbReference type="EMBL" id="LT899436">
    <property type="protein sequence ID" value="SNR14442.1"/>
    <property type="molecule type" value="Genomic_DNA"/>
</dbReference>
<proteinExistence type="predicted"/>
<dbReference type="AlphaFoldDB" id="A0A238U5R4"/>
<keyword evidence="2" id="KW-1185">Reference proteome</keyword>
<sequence length="139" mass="16406">MKEKQIKKGRKPKEDPLVYRYVFRLNAEENAAFLKRFDISGVVTKAEFIRAILFEKEIRVVTIDKSAHDFYVKLTALYAQFRAIGVNYNQVVKALHTNFSEKRAKFLLEKLKKQTVALIAIIEKITRLIQKFDEKWLQK</sequence>
<organism evidence="1 2">
    <name type="scientific">Tenacibaculum jejuense</name>
    <dbReference type="NCBI Taxonomy" id="584609"/>
    <lineage>
        <taxon>Bacteria</taxon>
        <taxon>Pseudomonadati</taxon>
        <taxon>Bacteroidota</taxon>
        <taxon>Flavobacteriia</taxon>
        <taxon>Flavobacteriales</taxon>
        <taxon>Flavobacteriaceae</taxon>
        <taxon>Tenacibaculum</taxon>
    </lineage>
</organism>
<dbReference type="Proteomes" id="UP000215214">
    <property type="component" value="Chromosome TJEJU"/>
</dbReference>
<dbReference type="NCBIfam" id="NF041324">
    <property type="entry name" value="Bacteroid_MobA"/>
    <property type="match status" value="1"/>
</dbReference>
<evidence type="ECO:0000313" key="2">
    <source>
        <dbReference type="Proteomes" id="UP000215214"/>
    </source>
</evidence>
<protein>
    <recommendedName>
        <fullName evidence="3">MobA protein</fullName>
    </recommendedName>
</protein>
<dbReference type="InterPro" id="IPR045788">
    <property type="entry name" value="MobC_2"/>
</dbReference>
<evidence type="ECO:0008006" key="3">
    <source>
        <dbReference type="Google" id="ProtNLM"/>
    </source>
</evidence>
<name>A0A238U5R4_9FLAO</name>
<dbReference type="OrthoDB" id="2042421at2"/>
<dbReference type="KEGG" id="tje:TJEJU_0665"/>